<accession>A0AAQ1VY04</accession>
<organism evidence="1 4">
    <name type="scientific">Klebsiella pneumoniae</name>
    <dbReference type="NCBI Taxonomy" id="573"/>
    <lineage>
        <taxon>Bacteria</taxon>
        <taxon>Pseudomonadati</taxon>
        <taxon>Pseudomonadota</taxon>
        <taxon>Gammaproteobacteria</taxon>
        <taxon>Enterobacterales</taxon>
        <taxon>Enterobacteriaceae</taxon>
        <taxon>Klebsiella/Raoultella group</taxon>
        <taxon>Klebsiella</taxon>
        <taxon>Klebsiella pneumoniae complex</taxon>
    </lineage>
</organism>
<protein>
    <submittedName>
        <fullName evidence="1">Uncharacterized protein</fullName>
    </submittedName>
</protein>
<evidence type="ECO:0000313" key="3">
    <source>
        <dbReference type="Proteomes" id="UP000259497"/>
    </source>
</evidence>
<evidence type="ECO:0000313" key="4">
    <source>
        <dbReference type="Proteomes" id="UP000468995"/>
    </source>
</evidence>
<comment type="caution">
    <text evidence="1">The sequence shown here is derived from an EMBL/GenBank/DDBJ whole genome shotgun (WGS) entry which is preliminary data.</text>
</comment>
<gene>
    <name evidence="1" type="ORF">FME62_20215</name>
    <name evidence="2" type="ORF">SAMEA3649733_04536</name>
</gene>
<dbReference type="RefSeq" id="WP_021313134.1">
    <property type="nucleotide sequence ID" value="NZ_AP023149.1"/>
</dbReference>
<reference evidence="2 3" key="1">
    <citation type="submission" date="2018-08" db="EMBL/GenBank/DDBJ databases">
        <authorList>
            <consortium name="Pathogen Informatics"/>
        </authorList>
    </citation>
    <scope>NUCLEOTIDE SEQUENCE [LARGE SCALE GENOMIC DNA]</scope>
    <source>
        <strain evidence="2 3">EuSCAPE_GR114</strain>
    </source>
</reference>
<evidence type="ECO:0000313" key="2">
    <source>
        <dbReference type="EMBL" id="SVS28786.1"/>
    </source>
</evidence>
<evidence type="ECO:0000313" key="1">
    <source>
        <dbReference type="EMBL" id="MSS33093.1"/>
    </source>
</evidence>
<name>A0AAQ1VY04_KLEPN</name>
<reference evidence="1 4" key="2">
    <citation type="submission" date="2019-07" db="EMBL/GenBank/DDBJ databases">
        <title>Genome sequence of OXA-232-producing Klebsiella pneumoniae ST23 from septicemic neonate.</title>
        <authorList>
            <person name="Mukherjee S."/>
            <person name="Naha S."/>
            <person name="Bhadury P."/>
            <person name="Basu S."/>
        </authorList>
    </citation>
    <scope>NUCLEOTIDE SEQUENCE [LARGE SCALE GENOMIC DNA]</scope>
    <source>
        <strain evidence="1 4">EN5275</strain>
    </source>
</reference>
<dbReference type="EMBL" id="VINI01000018">
    <property type="protein sequence ID" value="MSS33093.1"/>
    <property type="molecule type" value="Genomic_DNA"/>
</dbReference>
<dbReference type="AlphaFoldDB" id="A0AAQ1VY04"/>
<dbReference type="Proteomes" id="UP000468995">
    <property type="component" value="Unassembled WGS sequence"/>
</dbReference>
<dbReference type="Proteomes" id="UP000259497">
    <property type="component" value="Unassembled WGS sequence"/>
</dbReference>
<sequence length="92" mass="10495">MTENRSISCQVKLTEKANEKLGSFKTRLKERNIKMSKSDIINLVLTKMSTAEFEKIATSMAAAEKAREKVIQIYENSGMTKEDLEDILKRLP</sequence>
<proteinExistence type="predicted"/>
<dbReference type="EMBL" id="UIXM01000019">
    <property type="protein sequence ID" value="SVS28786.1"/>
    <property type="molecule type" value="Genomic_DNA"/>
</dbReference>